<gene>
    <name evidence="2" type="ORF">GZ77_03755</name>
</gene>
<dbReference type="Proteomes" id="UP000028006">
    <property type="component" value="Unassembled WGS sequence"/>
</dbReference>
<accession>A0A081NB74</accession>
<evidence type="ECO:0000313" key="3">
    <source>
        <dbReference type="Proteomes" id="UP000028006"/>
    </source>
</evidence>
<dbReference type="Pfam" id="PF12728">
    <property type="entry name" value="HTH_17"/>
    <property type="match status" value="1"/>
</dbReference>
<keyword evidence="3" id="KW-1185">Reference proteome</keyword>
<feature type="domain" description="Helix-turn-helix" evidence="1">
    <location>
        <begin position="30"/>
        <end position="67"/>
    </location>
</feature>
<proteinExistence type="predicted"/>
<comment type="caution">
    <text evidence="2">The sequence shown here is derived from an EMBL/GenBank/DDBJ whole genome shotgun (WGS) entry which is preliminary data.</text>
</comment>
<evidence type="ECO:0000313" key="2">
    <source>
        <dbReference type="EMBL" id="KEQ15697.1"/>
    </source>
</evidence>
<dbReference type="Gene3D" id="1.10.238.160">
    <property type="match status" value="1"/>
</dbReference>
<reference evidence="2 3" key="1">
    <citation type="submission" date="2014-06" db="EMBL/GenBank/DDBJ databases">
        <title>Whole Genome Sequences of Three Symbiotic Endozoicomonas Bacteria.</title>
        <authorList>
            <person name="Neave M.J."/>
            <person name="Apprill A."/>
            <person name="Voolstra C.R."/>
        </authorList>
    </citation>
    <scope>NUCLEOTIDE SEQUENCE [LARGE SCALE GENOMIC DNA]</scope>
    <source>
        <strain evidence="2 3">LMG 24815</strain>
    </source>
</reference>
<evidence type="ECO:0000259" key="1">
    <source>
        <dbReference type="Pfam" id="PF12728"/>
    </source>
</evidence>
<organism evidence="2 3">
    <name type="scientific">Endozoicomonas montiporae</name>
    <dbReference type="NCBI Taxonomy" id="1027273"/>
    <lineage>
        <taxon>Bacteria</taxon>
        <taxon>Pseudomonadati</taxon>
        <taxon>Pseudomonadota</taxon>
        <taxon>Gammaproteobacteria</taxon>
        <taxon>Oceanospirillales</taxon>
        <taxon>Endozoicomonadaceae</taxon>
        <taxon>Endozoicomonas</taxon>
    </lineage>
</organism>
<protein>
    <recommendedName>
        <fullName evidence="1">Helix-turn-helix domain-containing protein</fullName>
    </recommendedName>
</protein>
<name>A0A081NB74_9GAMM</name>
<dbReference type="InterPro" id="IPR041657">
    <property type="entry name" value="HTH_17"/>
</dbReference>
<dbReference type="EMBL" id="JOKG01000001">
    <property type="protein sequence ID" value="KEQ15697.1"/>
    <property type="molecule type" value="Genomic_DNA"/>
</dbReference>
<dbReference type="AlphaFoldDB" id="A0A081NB74"/>
<sequence>MTEDEMTLFINRLARLLTSSNDVDIRIDEFLTRDEVCDRLKVTRETLRKRIRSGEFPEAVKVAGQERWPTSLINQHIYKTNHHLTASRDLRNEARAAIEEAMA</sequence>